<gene>
    <name evidence="2" type="ORF">H1R20_g11313</name>
</gene>
<evidence type="ECO:0000313" key="2">
    <source>
        <dbReference type="EMBL" id="KAJ2925782.1"/>
    </source>
</evidence>
<keyword evidence="3" id="KW-1185">Reference proteome</keyword>
<feature type="compositionally biased region" description="Basic and acidic residues" evidence="1">
    <location>
        <begin position="73"/>
        <end position="91"/>
    </location>
</feature>
<feature type="compositionally biased region" description="Acidic residues" evidence="1">
    <location>
        <begin position="92"/>
        <end position="105"/>
    </location>
</feature>
<accession>A0A9W8IZX5</accession>
<feature type="compositionally biased region" description="Polar residues" evidence="1">
    <location>
        <begin position="108"/>
        <end position="117"/>
    </location>
</feature>
<evidence type="ECO:0000313" key="3">
    <source>
        <dbReference type="Proteomes" id="UP001140091"/>
    </source>
</evidence>
<organism evidence="2 3">
    <name type="scientific">Candolleomyces eurysporus</name>
    <dbReference type="NCBI Taxonomy" id="2828524"/>
    <lineage>
        <taxon>Eukaryota</taxon>
        <taxon>Fungi</taxon>
        <taxon>Dikarya</taxon>
        <taxon>Basidiomycota</taxon>
        <taxon>Agaricomycotina</taxon>
        <taxon>Agaricomycetes</taxon>
        <taxon>Agaricomycetidae</taxon>
        <taxon>Agaricales</taxon>
        <taxon>Agaricineae</taxon>
        <taxon>Psathyrellaceae</taxon>
        <taxon>Candolleomyces</taxon>
    </lineage>
</organism>
<dbReference type="AlphaFoldDB" id="A0A9W8IZX5"/>
<feature type="region of interest" description="Disordered" evidence="1">
    <location>
        <begin position="1"/>
        <end position="142"/>
    </location>
</feature>
<dbReference type="Proteomes" id="UP001140091">
    <property type="component" value="Unassembled WGS sequence"/>
</dbReference>
<evidence type="ECO:0000256" key="1">
    <source>
        <dbReference type="SAM" id="MobiDB-lite"/>
    </source>
</evidence>
<feature type="compositionally biased region" description="Acidic residues" evidence="1">
    <location>
        <begin position="42"/>
        <end position="57"/>
    </location>
</feature>
<comment type="caution">
    <text evidence="2">The sequence shown here is derived from an EMBL/GenBank/DDBJ whole genome shotgun (WGS) entry which is preliminary data.</text>
</comment>
<protein>
    <submittedName>
        <fullName evidence="2">Uncharacterized protein</fullName>
    </submittedName>
</protein>
<feature type="compositionally biased region" description="Polar residues" evidence="1">
    <location>
        <begin position="129"/>
        <end position="141"/>
    </location>
</feature>
<dbReference type="EMBL" id="JANBPK010001117">
    <property type="protein sequence ID" value="KAJ2925782.1"/>
    <property type="molecule type" value="Genomic_DNA"/>
</dbReference>
<proteinExistence type="predicted"/>
<feature type="non-terminal residue" evidence="2">
    <location>
        <position position="249"/>
    </location>
</feature>
<reference evidence="2" key="1">
    <citation type="submission" date="2022-06" db="EMBL/GenBank/DDBJ databases">
        <title>Genome Sequence of Candolleomyces eurysporus.</title>
        <authorList>
            <person name="Buettner E."/>
        </authorList>
    </citation>
    <scope>NUCLEOTIDE SEQUENCE</scope>
    <source>
        <strain evidence="2">VTCC 930004</strain>
    </source>
</reference>
<feature type="compositionally biased region" description="Basic and acidic residues" evidence="1">
    <location>
        <begin position="29"/>
        <end position="41"/>
    </location>
</feature>
<name>A0A9W8IZX5_9AGAR</name>
<sequence length="249" mass="27764">MASGRAVEESWDVGEPYEAEKARQKRRWEKREREGEGRQEQEDQQVLENDQEEDGSPEGDKEGNENETEQEHEEPKAAGDEEDYREYSEERADGDDQADGQDFELQEPQGTTTNSAPSMPDKPTGDANPITSPSTAQSGSITIPFLPLPPTFAQPQGHYPPLLSALVRARVDKWTAMNDQILPMAAAMREGAWVWGGRVARELARRRREVNELSMRVDVVDGLRQMQSKNNRGGGKEEVAGVPDGCTII</sequence>